<name>A0ABX0BAW2_9MICO</name>
<reference evidence="3 4" key="1">
    <citation type="journal article" date="2021" name="Arch. Microbiol.">
        <title>Cellulosimicrobium fucosivorans sp. nov., isolated from San Elijo Lagoon, contains a fucose metabolic pathway linked to carotenoid production.</title>
        <authorList>
            <person name="Aviles F.A."/>
            <person name="Kyndt J.A."/>
        </authorList>
    </citation>
    <scope>NUCLEOTIDE SEQUENCE [LARGE SCALE GENOMIC DNA]</scope>
    <source>
        <strain evidence="3 4">SE3</strain>
    </source>
</reference>
<comment type="caution">
    <text evidence="3">The sequence shown here is derived from an EMBL/GenBank/DDBJ whole genome shotgun (WGS) entry which is preliminary data.</text>
</comment>
<organism evidence="3 4">
    <name type="scientific">Cellulosimicrobium composti</name>
    <dbReference type="NCBI Taxonomy" id="2672572"/>
    <lineage>
        <taxon>Bacteria</taxon>
        <taxon>Bacillati</taxon>
        <taxon>Actinomycetota</taxon>
        <taxon>Actinomycetes</taxon>
        <taxon>Micrococcales</taxon>
        <taxon>Promicromonosporaceae</taxon>
        <taxon>Cellulosimicrobium</taxon>
    </lineage>
</organism>
<evidence type="ECO:0000256" key="1">
    <source>
        <dbReference type="SAM" id="MobiDB-lite"/>
    </source>
</evidence>
<dbReference type="Gene3D" id="3.40.50.300">
    <property type="entry name" value="P-loop containing nucleotide triphosphate hydrolases"/>
    <property type="match status" value="2"/>
</dbReference>
<keyword evidence="3" id="KW-0547">Nucleotide-binding</keyword>
<dbReference type="GO" id="GO:0005524">
    <property type="term" value="F:ATP binding"/>
    <property type="evidence" value="ECO:0007669"/>
    <property type="project" value="UniProtKB-KW"/>
</dbReference>
<dbReference type="RefSeq" id="WP_162289093.1">
    <property type="nucleotide sequence ID" value="NZ_JAAFAN010000007.1"/>
</dbReference>
<dbReference type="CDD" id="cd01127">
    <property type="entry name" value="TrwB_TraG_TraD_VirD4"/>
    <property type="match status" value="1"/>
</dbReference>
<dbReference type="PANTHER" id="PTHR42957">
    <property type="entry name" value="HELICASE MJ1565-RELATED"/>
    <property type="match status" value="1"/>
</dbReference>
<feature type="domain" description="Helicase HerA central" evidence="2">
    <location>
        <begin position="1306"/>
        <end position="1501"/>
    </location>
</feature>
<dbReference type="InterPro" id="IPR027417">
    <property type="entry name" value="P-loop_NTPase"/>
</dbReference>
<dbReference type="InterPro" id="IPR002789">
    <property type="entry name" value="HerA_central"/>
</dbReference>
<evidence type="ECO:0000313" key="3">
    <source>
        <dbReference type="EMBL" id="NDO88495.1"/>
    </source>
</evidence>
<protein>
    <submittedName>
        <fullName evidence="3">ATP-binding protein</fullName>
    </submittedName>
</protein>
<sequence>MSAETGTRILVDGLATELFRHIDGSEPGHCVRIDGVDLSIAEDLATTVAGLLDGQADVFVLRSDPRLADLEVAPEKAIELRNRKLRALLLLVPAGEGHAASSLDNSFERIAVADLFDRAERAVRDSIPVEAIRDLASRQAKRLGTNKEAWLRLLAELAVDPTFESFGANLWRVGLVPDLGADVESRLDRNRRAVEAISRPSRPAASIDERLTNAGLEEGSGRVPLRQFLDQLGAELSTPNRWAKELADRGLSFDGWKFADTVSHDLQSLEVAPFQKPDGTLERSSKLKLGSDGQLLLEVSEDSGGSLVVVWKTSPAVVDTVARWRIEVRQPEDLRDSESEPLAVATVKNADGKLRRATVKVEATADDLDAGNMFVASVTPLGPNGEEIALDTGEEATADSQWFQIAIKDAPDAKLLRRAAVSVPEAALHAALSGQDDLREDFVMWDLAGGVFGLRLGNRRSIQVRVSEILVRLQHDALKEPSAPKHHVLDGAYGAPLDLNTASDPLPLVLPRALAKARAELFDAISADSTRNTGESLAWDDEVRTLAKTYAATYKRALEQVSGDGLRDLLLLDTVTIRVKRANRTVEAAVVLPIHPLRINWIGDHDELLRSWAHELVDITSAAARSASLDATLLAQIVPANLPFTVLDADGNVAVYAEELTFGSGLYLVPGDLDRDSGAESVCTVLGLDRASSTLRASSDLVAERIRAYELAHQPGEALRALAVNPGSGELIAGALAHDVSAERAGGDDDVEPHRLEVVAYSDSAAYVKPVPSLVDLQTTLRSRKTGRESNHLTPTLSLSVRALDAVATDRSRAHLAFVQDVYEPTVDFQTAQERKPALEGLLVPIVTDAVEPSGDAKVWASYPALGPATGGTESDLHVVHRTHQRAIAREQTGPDGTVPTVTVTLDERRQEIVRQVHERADWVIGLDRYIGADLFGNDLLDRPYILDYAPDFVEGIGDRLTVTTTHRAEVEMLLDRAMTELGLANVDQSVGKVLETLSLVSGRLALRLLRDNSQAREAVSLAALMVYLKARGQLDDVIVVPVDAHQEIFGAALRDAGEARRCDLLLVRIGQRSFKIECVEVKARKEAHLPENLAERIVAQVEDTRRLLASRFFSDPPRVDSDLQRARLASLLHYYADRSHANGIIAAERIADIHRYIDRVSENRENAVITTQGYVISMEGDHGFKRKYNDTPMTVISGGALTSVGFTTLAAQVGTAVDVPRVESPTQADDEHEGAGAGSAPDPAKPDGTLPEPTGTVAVSEAEEPAVRFAGQASEGTRSGTEVRVELGQDATGAEAGWTVSTKGSPHAFILGIPGQGKSVTTRKIIRDFSSGGLPSLVFDFHGDMAADPPEGAKVLDAAVGLPFSPFEPDVQPGRPINTNAMEIAEILAHVAGLGDIQRDHVYNALRQAYAEHGWSGLTQSESVPTMDDFVEALTNVESQQAGRNAVARLRAFTDFGLFGPRDGEGFDILNSNRDGLVVDISRLTEEVQRVAASFILRKVYREMFRWEQDGTMKLAVVLDEAHRMARDVTLPKIMKEGRKYGAGVIVASQNVDDFHADVLGNAGTKIVFRTNYPASRKVSNFLRGRRGADLSQEIERLNVGVAYVSTPESAQARKVYMSM</sequence>
<dbReference type="SUPFAM" id="SSF52540">
    <property type="entry name" value="P-loop containing nucleoside triphosphate hydrolases"/>
    <property type="match status" value="1"/>
</dbReference>
<keyword evidence="3" id="KW-0067">ATP-binding</keyword>
<feature type="region of interest" description="Disordered" evidence="1">
    <location>
        <begin position="1224"/>
        <end position="1256"/>
    </location>
</feature>
<keyword evidence="4" id="KW-1185">Reference proteome</keyword>
<dbReference type="PANTHER" id="PTHR42957:SF1">
    <property type="entry name" value="HELICASE MJ1565-RELATED"/>
    <property type="match status" value="1"/>
</dbReference>
<evidence type="ECO:0000259" key="2">
    <source>
        <dbReference type="Pfam" id="PF01935"/>
    </source>
</evidence>
<proteinExistence type="predicted"/>
<dbReference type="InterPro" id="IPR008571">
    <property type="entry name" value="HerA-like"/>
</dbReference>
<accession>A0ABX0BAW2</accession>
<dbReference type="EMBL" id="JAAFAN010000007">
    <property type="protein sequence ID" value="NDO88495.1"/>
    <property type="molecule type" value="Genomic_DNA"/>
</dbReference>
<dbReference type="Pfam" id="PF01935">
    <property type="entry name" value="DUF87"/>
    <property type="match status" value="1"/>
</dbReference>
<gene>
    <name evidence="3" type="ORF">GYH36_03260</name>
</gene>
<evidence type="ECO:0000313" key="4">
    <source>
        <dbReference type="Proteomes" id="UP000471672"/>
    </source>
</evidence>
<dbReference type="Proteomes" id="UP000471672">
    <property type="component" value="Unassembled WGS sequence"/>
</dbReference>